<dbReference type="GO" id="GO:0071111">
    <property type="term" value="F:cyclic-guanylate-specific phosphodiesterase activity"/>
    <property type="evidence" value="ECO:0007669"/>
    <property type="project" value="InterPro"/>
</dbReference>
<dbReference type="SMART" id="SM00267">
    <property type="entry name" value="GGDEF"/>
    <property type="match status" value="1"/>
</dbReference>
<dbReference type="HOGENOM" id="CLU_000445_70_20_6"/>
<proteinExistence type="predicted"/>
<dbReference type="Pfam" id="PF00563">
    <property type="entry name" value="EAL"/>
    <property type="match status" value="1"/>
</dbReference>
<dbReference type="InterPro" id="IPR035919">
    <property type="entry name" value="EAL_sf"/>
</dbReference>
<reference evidence="4 5" key="1">
    <citation type="journal article" date="2012" name="Stand. Genomic Sci.">
        <title>Complete genome sequence of Marinomonas posidonica type strain (IVIA-Po-181(T)).</title>
        <authorList>
            <person name="Lucas-Elio P."/>
            <person name="Goodwin L."/>
            <person name="Woyke T."/>
            <person name="Pitluck S."/>
            <person name="Nolan M."/>
            <person name="Kyrpides N.C."/>
            <person name="Detter J.C."/>
            <person name="Copeland A."/>
            <person name="Lu M."/>
            <person name="Bruce D."/>
            <person name="Detter C."/>
            <person name="Tapia R."/>
            <person name="Han S."/>
            <person name="Land M.L."/>
            <person name="Ivanova N."/>
            <person name="Mikhailova N."/>
            <person name="Johnston A.W."/>
            <person name="Sanchez-Amat A."/>
        </authorList>
    </citation>
    <scope>NUCLEOTIDE SEQUENCE [LARGE SCALE GENOMIC DNA]</scope>
    <source>
        <strain evidence="5">CECT 7376 / NCIMB 14433 / IVIA-Po-181</strain>
    </source>
</reference>
<dbReference type="Gene3D" id="3.20.20.450">
    <property type="entry name" value="EAL domain"/>
    <property type="match status" value="1"/>
</dbReference>
<dbReference type="STRING" id="491952.Mar181_1500"/>
<feature type="transmembrane region" description="Helical" evidence="1">
    <location>
        <begin position="23"/>
        <end position="43"/>
    </location>
</feature>
<dbReference type="AlphaFoldDB" id="F6CXY1"/>
<feature type="domain" description="GGDEF" evidence="3">
    <location>
        <begin position="352"/>
        <end position="483"/>
    </location>
</feature>
<dbReference type="PROSITE" id="PS50883">
    <property type="entry name" value="EAL"/>
    <property type="match status" value="1"/>
</dbReference>
<dbReference type="Gene3D" id="3.30.70.270">
    <property type="match status" value="1"/>
</dbReference>
<dbReference type="InterPro" id="IPR001633">
    <property type="entry name" value="EAL_dom"/>
</dbReference>
<keyword evidence="5" id="KW-1185">Reference proteome</keyword>
<dbReference type="Proteomes" id="UP000009230">
    <property type="component" value="Chromosome"/>
</dbReference>
<dbReference type="SMART" id="SM00052">
    <property type="entry name" value="EAL"/>
    <property type="match status" value="1"/>
</dbReference>
<evidence type="ECO:0000313" key="4">
    <source>
        <dbReference type="EMBL" id="AEF54543.1"/>
    </source>
</evidence>
<protein>
    <submittedName>
        <fullName evidence="4">Diguanylate cyclase/phosphodiesterase</fullName>
    </submittedName>
</protein>
<name>F6CXY1_MARPP</name>
<keyword evidence="1" id="KW-0472">Membrane</keyword>
<evidence type="ECO:0000259" key="3">
    <source>
        <dbReference type="PROSITE" id="PS50887"/>
    </source>
</evidence>
<dbReference type="CDD" id="cd01948">
    <property type="entry name" value="EAL"/>
    <property type="match status" value="1"/>
</dbReference>
<dbReference type="InterPro" id="IPR029787">
    <property type="entry name" value="Nucleotide_cyclase"/>
</dbReference>
<dbReference type="PANTHER" id="PTHR33121:SF79">
    <property type="entry name" value="CYCLIC DI-GMP PHOSPHODIESTERASE PDED-RELATED"/>
    <property type="match status" value="1"/>
</dbReference>
<dbReference type="OrthoDB" id="6324269at2"/>
<feature type="transmembrane region" description="Helical" evidence="1">
    <location>
        <begin position="81"/>
        <end position="100"/>
    </location>
</feature>
<evidence type="ECO:0000259" key="2">
    <source>
        <dbReference type="PROSITE" id="PS50883"/>
    </source>
</evidence>
<dbReference type="eggNOG" id="COG5001">
    <property type="taxonomic scope" value="Bacteria"/>
</dbReference>
<organism evidence="4 5">
    <name type="scientific">Marinomonas posidonica (strain CECT 7376 / NCIMB 14433 / IVIA-Po-181)</name>
    <dbReference type="NCBI Taxonomy" id="491952"/>
    <lineage>
        <taxon>Bacteria</taxon>
        <taxon>Pseudomonadati</taxon>
        <taxon>Pseudomonadota</taxon>
        <taxon>Gammaproteobacteria</taxon>
        <taxon>Oceanospirillales</taxon>
        <taxon>Oceanospirillaceae</taxon>
        <taxon>Marinomonas</taxon>
    </lineage>
</organism>
<dbReference type="InterPro" id="IPR043128">
    <property type="entry name" value="Rev_trsase/Diguanyl_cyclase"/>
</dbReference>
<dbReference type="SUPFAM" id="SSF141868">
    <property type="entry name" value="EAL domain-like"/>
    <property type="match status" value="1"/>
</dbReference>
<dbReference type="Pfam" id="PF00990">
    <property type="entry name" value="GGDEF"/>
    <property type="match status" value="1"/>
</dbReference>
<feature type="transmembrane region" description="Helical" evidence="1">
    <location>
        <begin position="55"/>
        <end position="75"/>
    </location>
</feature>
<feature type="domain" description="EAL" evidence="2">
    <location>
        <begin position="492"/>
        <end position="743"/>
    </location>
</feature>
<dbReference type="EMBL" id="CP002771">
    <property type="protein sequence ID" value="AEF54543.1"/>
    <property type="molecule type" value="Genomic_DNA"/>
</dbReference>
<dbReference type="SUPFAM" id="SSF55073">
    <property type="entry name" value="Nucleotide cyclase"/>
    <property type="match status" value="1"/>
</dbReference>
<evidence type="ECO:0000256" key="1">
    <source>
        <dbReference type="SAM" id="Phobius"/>
    </source>
</evidence>
<dbReference type="PROSITE" id="PS50887">
    <property type="entry name" value="GGDEF"/>
    <property type="match status" value="1"/>
</dbReference>
<keyword evidence="1" id="KW-1133">Transmembrane helix</keyword>
<feature type="transmembrane region" description="Helical" evidence="1">
    <location>
        <begin position="112"/>
        <end position="140"/>
    </location>
</feature>
<feature type="transmembrane region" description="Helical" evidence="1">
    <location>
        <begin position="160"/>
        <end position="182"/>
    </location>
</feature>
<accession>F6CXY1</accession>
<dbReference type="InterPro" id="IPR000160">
    <property type="entry name" value="GGDEF_dom"/>
</dbReference>
<gene>
    <name evidence="4" type="ordered locus">Mar181_1500</name>
</gene>
<dbReference type="PANTHER" id="PTHR33121">
    <property type="entry name" value="CYCLIC DI-GMP PHOSPHODIESTERASE PDEF"/>
    <property type="match status" value="1"/>
</dbReference>
<dbReference type="KEGG" id="mpc:Mar181_1500"/>
<dbReference type="InterPro" id="IPR050706">
    <property type="entry name" value="Cyclic-di-GMP_PDE-like"/>
</dbReference>
<dbReference type="RefSeq" id="WP_013796018.1">
    <property type="nucleotide sequence ID" value="NC_015559.1"/>
</dbReference>
<evidence type="ECO:0000313" key="5">
    <source>
        <dbReference type="Proteomes" id="UP000009230"/>
    </source>
</evidence>
<keyword evidence="1" id="KW-0812">Transmembrane</keyword>
<dbReference type="NCBIfam" id="TIGR00254">
    <property type="entry name" value="GGDEF"/>
    <property type="match status" value="1"/>
</dbReference>
<sequence length="750" mass="85648">MLIDSLKQYFFIDSDQTSGQSEASFQLSILRILIALTISIFFISELHSLFIHGELFFFEMNSLYLCALFTLLYFSQNHSQTTASLFVLSLVLVSGVMLLTNPEKESEKYALIALYSIPLITRLLFSFKASLVVMVLNFVPFYLVTTQWLNSLPANESSSFYFQLLTFMTLNIGLPLAVSQIIHSLENHSTRMRALYRKLNENYLLYEEFFENTGTPTLLCDQRGVLIKANQLAKKLLGQKHHSTFSGTRMGDWLSPLNNESKLFWQSNKAECTLKHNTDMHIQVRRASLTNHGHYILHLDNMTEFRAIQQQLENTQQTNSRLAHFDLLTLLPNHLNFCRQVNIKINEQEHHLTGAMFIIRISQFKLLNKQYGKDNANKIILNFSKALQNKLSDQAIVGRLRGVKFACFVPLNQTHLIQKNLSALIQSLLPAQLMLDGRRLNMDYQLGISYYHTDGKTAEELLEHCEMALEYSTSTDKFSFYNHNLESKLVREHNLSLKLSAAIKHKKIDIWLQPQVNASGEVRSFEALARWKNEGVFVSPMVFIKLAEDLGMLPLLAENLVRELVDTLSVWHQEHIKTPIALNLAGQELMNDAFFALLMTLIADNPWLSNMLELEITETSSVMTHPLIHKRLRSLSQYGYAIAIDDFGTGQASLGQLVDIPANILKIDRRFVSPLPQDQRHVDIVKSTIQLANSLNMQVVAEGIETKEQATLLIALGCHTLQGYYYSKPSPLSDWTANGHEKAKQHRMVY</sequence>